<dbReference type="AlphaFoldDB" id="A0A1W2H642"/>
<protein>
    <submittedName>
        <fullName evidence="2">Uncharacterized protein</fullName>
    </submittedName>
</protein>
<gene>
    <name evidence="2" type="ORF">SAMN00777080_2864</name>
</gene>
<feature type="transmembrane region" description="Helical" evidence="1">
    <location>
        <begin position="21"/>
        <end position="39"/>
    </location>
</feature>
<sequence>MQVFYKIYIAKNSKKQKKSGLFIQYEVDIIVILLLRLSIF</sequence>
<proteinExistence type="predicted"/>
<keyword evidence="1" id="KW-0812">Transmembrane</keyword>
<keyword evidence="3" id="KW-1185">Reference proteome</keyword>
<name>A0A1W2H642_9BACT</name>
<evidence type="ECO:0000313" key="2">
    <source>
        <dbReference type="EMBL" id="SMD44244.1"/>
    </source>
</evidence>
<evidence type="ECO:0000256" key="1">
    <source>
        <dbReference type="SAM" id="Phobius"/>
    </source>
</evidence>
<dbReference type="STRING" id="758820.SAMN00777080_2864"/>
<evidence type="ECO:0000313" key="3">
    <source>
        <dbReference type="Proteomes" id="UP000192333"/>
    </source>
</evidence>
<accession>A0A1W2H642</accession>
<keyword evidence="1" id="KW-0472">Membrane</keyword>
<organism evidence="2 3">
    <name type="scientific">Aquiflexum balticum DSM 16537</name>
    <dbReference type="NCBI Taxonomy" id="758820"/>
    <lineage>
        <taxon>Bacteria</taxon>
        <taxon>Pseudomonadati</taxon>
        <taxon>Bacteroidota</taxon>
        <taxon>Cytophagia</taxon>
        <taxon>Cytophagales</taxon>
        <taxon>Cyclobacteriaceae</taxon>
        <taxon>Aquiflexum</taxon>
    </lineage>
</organism>
<dbReference type="EMBL" id="LT838813">
    <property type="protein sequence ID" value="SMD44244.1"/>
    <property type="molecule type" value="Genomic_DNA"/>
</dbReference>
<keyword evidence="1" id="KW-1133">Transmembrane helix</keyword>
<reference evidence="3" key="1">
    <citation type="submission" date="2017-04" db="EMBL/GenBank/DDBJ databases">
        <authorList>
            <person name="Varghese N."/>
            <person name="Submissions S."/>
        </authorList>
    </citation>
    <scope>NUCLEOTIDE SEQUENCE [LARGE SCALE GENOMIC DNA]</scope>
    <source>
        <strain evidence="3">DSM 16537</strain>
    </source>
</reference>
<dbReference type="Proteomes" id="UP000192333">
    <property type="component" value="Chromosome I"/>
</dbReference>